<dbReference type="Proteomes" id="UP000441585">
    <property type="component" value="Unassembled WGS sequence"/>
</dbReference>
<evidence type="ECO:0000313" key="2">
    <source>
        <dbReference type="EMBL" id="MRX57072.1"/>
    </source>
</evidence>
<dbReference type="AlphaFoldDB" id="A0A6I2MIY4"/>
<accession>A0A6I2MIY4</accession>
<feature type="region of interest" description="Disordered" evidence="1">
    <location>
        <begin position="120"/>
        <end position="165"/>
    </location>
</feature>
<proteinExistence type="predicted"/>
<reference evidence="2 3" key="1">
    <citation type="submission" date="2019-11" db="EMBL/GenBank/DDBJ databases">
        <title>Bacillus idriensis genome.</title>
        <authorList>
            <person name="Konopka E.N."/>
            <person name="Newman J.D."/>
        </authorList>
    </citation>
    <scope>NUCLEOTIDE SEQUENCE [LARGE SCALE GENOMIC DNA]</scope>
    <source>
        <strain evidence="2 3">DSM 19097</strain>
    </source>
</reference>
<organism evidence="2 3">
    <name type="scientific">Metabacillus idriensis</name>
    <dbReference type="NCBI Taxonomy" id="324768"/>
    <lineage>
        <taxon>Bacteria</taxon>
        <taxon>Bacillati</taxon>
        <taxon>Bacillota</taxon>
        <taxon>Bacilli</taxon>
        <taxon>Bacillales</taxon>
        <taxon>Bacillaceae</taxon>
        <taxon>Metabacillus</taxon>
    </lineage>
</organism>
<evidence type="ECO:0000313" key="3">
    <source>
        <dbReference type="Proteomes" id="UP000441585"/>
    </source>
</evidence>
<gene>
    <name evidence="2" type="ORF">GJU41_24360</name>
</gene>
<name>A0A6I2MIY4_9BACI</name>
<protein>
    <recommendedName>
        <fullName evidence="4">Replication protein</fullName>
    </recommendedName>
</protein>
<dbReference type="EMBL" id="WKKF01000027">
    <property type="protein sequence ID" value="MRX57072.1"/>
    <property type="molecule type" value="Genomic_DNA"/>
</dbReference>
<comment type="caution">
    <text evidence="2">The sequence shown here is derived from an EMBL/GenBank/DDBJ whole genome shotgun (WGS) entry which is preliminary data.</text>
</comment>
<keyword evidence="3" id="KW-1185">Reference proteome</keyword>
<dbReference type="RefSeq" id="WP_070874383.1">
    <property type="nucleotide sequence ID" value="NZ_CAJGAA010000019.1"/>
</dbReference>
<feature type="compositionally biased region" description="Basic and acidic residues" evidence="1">
    <location>
        <begin position="147"/>
        <end position="165"/>
    </location>
</feature>
<sequence>MSIQELISGKGFIMVNKELAKAIGLVPATIYGELVSTFLYWKERDQLTVLEDKEWFFCTIEDLEDKTSVKKDSQNKAIKTLEKEGLIITKRFGLPAKRYFHITDKYIQILFENYISEKPKTDNDGISSDKSTEKPLDDQISGKPKTGFRENRKLHFGKTDTNNKELNNKELNNKIKRERDLLKGTEIDLELKQYIGNRLEEFAAKDIDLKTVLNWIEANDEIYTYSEFAAGINQLLEFPESIKNIIRFLNKTFSNIDQYLADYRKKQMKKNTRAVSKIKNKTQNQEISSYSRSVPFYNWLEE</sequence>
<evidence type="ECO:0008006" key="4">
    <source>
        <dbReference type="Google" id="ProtNLM"/>
    </source>
</evidence>
<evidence type="ECO:0000256" key="1">
    <source>
        <dbReference type="SAM" id="MobiDB-lite"/>
    </source>
</evidence>